<name>A0AAV7UBB8_PLEWA</name>
<dbReference type="AlphaFoldDB" id="A0AAV7UBB8"/>
<evidence type="ECO:0000256" key="1">
    <source>
        <dbReference type="SAM" id="MobiDB-lite"/>
    </source>
</evidence>
<sequence length="98" mass="10584">MHGRCATHSRALTRRGEERGLLPRRRPPLRRKALHRRPQFREVLTAAGSFLGSAGVGGRQADAFSVAGFLLREINGRATAAARAPSGAVIHFLSAVQC</sequence>
<feature type="compositionally biased region" description="Basic residues" evidence="1">
    <location>
        <begin position="1"/>
        <end position="13"/>
    </location>
</feature>
<evidence type="ECO:0000313" key="2">
    <source>
        <dbReference type="EMBL" id="KAJ1185715.1"/>
    </source>
</evidence>
<keyword evidence="3" id="KW-1185">Reference proteome</keyword>
<dbReference type="Proteomes" id="UP001066276">
    <property type="component" value="Chromosome 3_1"/>
</dbReference>
<reference evidence="2" key="1">
    <citation type="journal article" date="2022" name="bioRxiv">
        <title>Sequencing and chromosome-scale assembly of the giantPleurodeles waltlgenome.</title>
        <authorList>
            <person name="Brown T."/>
            <person name="Elewa A."/>
            <person name="Iarovenko S."/>
            <person name="Subramanian E."/>
            <person name="Araus A.J."/>
            <person name="Petzold A."/>
            <person name="Susuki M."/>
            <person name="Suzuki K.-i.T."/>
            <person name="Hayashi T."/>
            <person name="Toyoda A."/>
            <person name="Oliveira C."/>
            <person name="Osipova E."/>
            <person name="Leigh N.D."/>
            <person name="Simon A."/>
            <person name="Yun M.H."/>
        </authorList>
    </citation>
    <scope>NUCLEOTIDE SEQUENCE</scope>
    <source>
        <strain evidence="2">20211129_DDA</strain>
        <tissue evidence="2">Liver</tissue>
    </source>
</reference>
<feature type="compositionally biased region" description="Basic residues" evidence="1">
    <location>
        <begin position="22"/>
        <end position="32"/>
    </location>
</feature>
<gene>
    <name evidence="2" type="ORF">NDU88_002502</name>
</gene>
<dbReference type="EMBL" id="JANPWB010000005">
    <property type="protein sequence ID" value="KAJ1185715.1"/>
    <property type="molecule type" value="Genomic_DNA"/>
</dbReference>
<organism evidence="2 3">
    <name type="scientific">Pleurodeles waltl</name>
    <name type="common">Iberian ribbed newt</name>
    <dbReference type="NCBI Taxonomy" id="8319"/>
    <lineage>
        <taxon>Eukaryota</taxon>
        <taxon>Metazoa</taxon>
        <taxon>Chordata</taxon>
        <taxon>Craniata</taxon>
        <taxon>Vertebrata</taxon>
        <taxon>Euteleostomi</taxon>
        <taxon>Amphibia</taxon>
        <taxon>Batrachia</taxon>
        <taxon>Caudata</taxon>
        <taxon>Salamandroidea</taxon>
        <taxon>Salamandridae</taxon>
        <taxon>Pleurodelinae</taxon>
        <taxon>Pleurodeles</taxon>
    </lineage>
</organism>
<proteinExistence type="predicted"/>
<accession>A0AAV7UBB8</accession>
<comment type="caution">
    <text evidence="2">The sequence shown here is derived from an EMBL/GenBank/DDBJ whole genome shotgun (WGS) entry which is preliminary data.</text>
</comment>
<feature type="region of interest" description="Disordered" evidence="1">
    <location>
        <begin position="1"/>
        <end position="32"/>
    </location>
</feature>
<protein>
    <submittedName>
        <fullName evidence="2">Uncharacterized protein</fullName>
    </submittedName>
</protein>
<evidence type="ECO:0000313" key="3">
    <source>
        <dbReference type="Proteomes" id="UP001066276"/>
    </source>
</evidence>